<protein>
    <submittedName>
        <fullName evidence="2">Uncharacterized protein</fullName>
    </submittedName>
</protein>
<dbReference type="OrthoDB" id="2745518at2759"/>
<dbReference type="STRING" id="1884261.A0A5C3QF95"/>
<reference evidence="2 3" key="1">
    <citation type="journal article" date="2019" name="Nat. Ecol. Evol.">
        <title>Megaphylogeny resolves global patterns of mushroom evolution.</title>
        <authorList>
            <person name="Varga T."/>
            <person name="Krizsan K."/>
            <person name="Foldi C."/>
            <person name="Dima B."/>
            <person name="Sanchez-Garcia M."/>
            <person name="Sanchez-Ramirez S."/>
            <person name="Szollosi G.J."/>
            <person name="Szarkandi J.G."/>
            <person name="Papp V."/>
            <person name="Albert L."/>
            <person name="Andreopoulos W."/>
            <person name="Angelini C."/>
            <person name="Antonin V."/>
            <person name="Barry K.W."/>
            <person name="Bougher N.L."/>
            <person name="Buchanan P."/>
            <person name="Buyck B."/>
            <person name="Bense V."/>
            <person name="Catcheside P."/>
            <person name="Chovatia M."/>
            <person name="Cooper J."/>
            <person name="Damon W."/>
            <person name="Desjardin D."/>
            <person name="Finy P."/>
            <person name="Geml J."/>
            <person name="Haridas S."/>
            <person name="Hughes K."/>
            <person name="Justo A."/>
            <person name="Karasinski D."/>
            <person name="Kautmanova I."/>
            <person name="Kiss B."/>
            <person name="Kocsube S."/>
            <person name="Kotiranta H."/>
            <person name="LaButti K.M."/>
            <person name="Lechner B.E."/>
            <person name="Liimatainen K."/>
            <person name="Lipzen A."/>
            <person name="Lukacs Z."/>
            <person name="Mihaltcheva S."/>
            <person name="Morgado L.N."/>
            <person name="Niskanen T."/>
            <person name="Noordeloos M.E."/>
            <person name="Ohm R.A."/>
            <person name="Ortiz-Santana B."/>
            <person name="Ovrebo C."/>
            <person name="Racz N."/>
            <person name="Riley R."/>
            <person name="Savchenko A."/>
            <person name="Shiryaev A."/>
            <person name="Soop K."/>
            <person name="Spirin V."/>
            <person name="Szebenyi C."/>
            <person name="Tomsovsky M."/>
            <person name="Tulloss R.E."/>
            <person name="Uehling J."/>
            <person name="Grigoriev I.V."/>
            <person name="Vagvolgyi C."/>
            <person name="Papp T."/>
            <person name="Martin F.M."/>
            <person name="Miettinen O."/>
            <person name="Hibbett D.S."/>
            <person name="Nagy L.G."/>
        </authorList>
    </citation>
    <scope>NUCLEOTIDE SEQUENCE [LARGE SCALE GENOMIC DNA]</scope>
    <source>
        <strain evidence="2 3">CBS 309.79</strain>
    </source>
</reference>
<evidence type="ECO:0000313" key="2">
    <source>
        <dbReference type="EMBL" id="TFK97003.1"/>
    </source>
</evidence>
<feature type="region of interest" description="Disordered" evidence="1">
    <location>
        <begin position="78"/>
        <end position="97"/>
    </location>
</feature>
<evidence type="ECO:0000256" key="1">
    <source>
        <dbReference type="SAM" id="MobiDB-lite"/>
    </source>
</evidence>
<gene>
    <name evidence="2" type="ORF">BDV98DRAFT_597091</name>
</gene>
<organism evidence="2 3">
    <name type="scientific">Pterulicium gracile</name>
    <dbReference type="NCBI Taxonomy" id="1884261"/>
    <lineage>
        <taxon>Eukaryota</taxon>
        <taxon>Fungi</taxon>
        <taxon>Dikarya</taxon>
        <taxon>Basidiomycota</taxon>
        <taxon>Agaricomycotina</taxon>
        <taxon>Agaricomycetes</taxon>
        <taxon>Agaricomycetidae</taxon>
        <taxon>Agaricales</taxon>
        <taxon>Pleurotineae</taxon>
        <taxon>Pterulaceae</taxon>
        <taxon>Pterulicium</taxon>
    </lineage>
</organism>
<dbReference type="EMBL" id="ML178852">
    <property type="protein sequence ID" value="TFK97003.1"/>
    <property type="molecule type" value="Genomic_DNA"/>
</dbReference>
<name>A0A5C3QF95_9AGAR</name>
<proteinExistence type="predicted"/>
<dbReference type="Proteomes" id="UP000305067">
    <property type="component" value="Unassembled WGS sequence"/>
</dbReference>
<accession>A0A5C3QF95</accession>
<evidence type="ECO:0000313" key="3">
    <source>
        <dbReference type="Proteomes" id="UP000305067"/>
    </source>
</evidence>
<dbReference type="AlphaFoldDB" id="A0A5C3QF95"/>
<sequence length="414" mass="47385">MTTSNALTTFPLDDDLIHKVLCYSPTFKELESAILACKAIHASFTAHPRTVFLCVARTSLGPLRPALTVIRLETQLREFDRNEPPSTKGSQEVNDESLDGTDIRELAKLSVVVQQWEDMYSWRFKTAVFRVMVFHAVFKRNRFRGLRPSNGEDPDEELDLAADKQELLERDARNYLSQLSDRELMHVRKFFEFQSSVYYWLIRKLADSHLREVYRAGPRETFCPERVFDTLSRLRSMRAVSDVDMVVTDPSTILKKSLPTPDACNACGDGSEAELFNQSKWDYTRGYFTDLLGLVDTRKHYSSLLDLTTLRIPFQRGTFRHTAYSETSTLSSQAPSSSPESSASKYCTRTTITTQIFERYLGGTEHEESTPSGWICVSCLEEIIKSKLPWWISDWQKDPGQPKENCPYGVNCVN</sequence>
<keyword evidence="3" id="KW-1185">Reference proteome</keyword>